<dbReference type="EMBL" id="PIQO01000017">
    <property type="protein sequence ID" value="PKR83517.1"/>
    <property type="molecule type" value="Genomic_DNA"/>
</dbReference>
<gene>
    <name evidence="1" type="ORF">CWO92_18295</name>
</gene>
<name>A0A2N3LG34_9BACI</name>
<sequence length="109" mass="13023">MKTIKEFEYNGYQVVIKANFSWNGWHAVNCVDFTTFILKDEKVLKEYVDSAYEDKPYRILFWTVKPKRNLRELAEIVLNDSINYAKKWINRRSYESKMTNGLLESLDSL</sequence>
<comment type="caution">
    <text evidence="1">The sequence shown here is derived from an EMBL/GenBank/DDBJ whole genome shotgun (WGS) entry which is preliminary data.</text>
</comment>
<organism evidence="1 2">
    <name type="scientific">Heyndrickxia camelliae</name>
    <dbReference type="NCBI Taxonomy" id="1707093"/>
    <lineage>
        <taxon>Bacteria</taxon>
        <taxon>Bacillati</taxon>
        <taxon>Bacillota</taxon>
        <taxon>Bacilli</taxon>
        <taxon>Bacillales</taxon>
        <taxon>Bacillaceae</taxon>
        <taxon>Heyndrickxia</taxon>
    </lineage>
</organism>
<accession>A0A2N3LG34</accession>
<evidence type="ECO:0000313" key="2">
    <source>
        <dbReference type="Proteomes" id="UP000233440"/>
    </source>
</evidence>
<evidence type="ECO:0000313" key="1">
    <source>
        <dbReference type="EMBL" id="PKR83517.1"/>
    </source>
</evidence>
<dbReference type="AlphaFoldDB" id="A0A2N3LG34"/>
<dbReference type="Proteomes" id="UP000233440">
    <property type="component" value="Unassembled WGS sequence"/>
</dbReference>
<reference evidence="1 2" key="1">
    <citation type="submission" date="2017-11" db="EMBL/GenBank/DDBJ databases">
        <title>Bacillus camelliae sp. nov., isolated from pu'er tea.</title>
        <authorList>
            <person name="Niu L."/>
        </authorList>
    </citation>
    <scope>NUCLEOTIDE SEQUENCE [LARGE SCALE GENOMIC DNA]</scope>
    <source>
        <strain evidence="1 2">7578-1</strain>
    </source>
</reference>
<protein>
    <submittedName>
        <fullName evidence="1">Uncharacterized protein</fullName>
    </submittedName>
</protein>
<dbReference type="RefSeq" id="WP_101355657.1">
    <property type="nucleotide sequence ID" value="NZ_PIQO01000017.1"/>
</dbReference>
<keyword evidence="2" id="KW-1185">Reference proteome</keyword>
<proteinExistence type="predicted"/>